<evidence type="ECO:0000256" key="4">
    <source>
        <dbReference type="ARBA" id="ARBA00022692"/>
    </source>
</evidence>
<organism evidence="9 10">
    <name type="scientific">Natronincola peptidivorans</name>
    <dbReference type="NCBI Taxonomy" id="426128"/>
    <lineage>
        <taxon>Bacteria</taxon>
        <taxon>Bacillati</taxon>
        <taxon>Bacillota</taxon>
        <taxon>Clostridia</taxon>
        <taxon>Peptostreptococcales</taxon>
        <taxon>Natronincolaceae</taxon>
        <taxon>Natronincola</taxon>
    </lineage>
</organism>
<feature type="transmembrane region" description="Helical" evidence="8">
    <location>
        <begin position="43"/>
        <end position="69"/>
    </location>
</feature>
<dbReference type="PANTHER" id="PTHR48086:SF5">
    <property type="entry name" value="NA(+):SOLUTE SYMPORTER (SSF FAMILY)"/>
    <property type="match status" value="1"/>
</dbReference>
<feature type="transmembrane region" description="Helical" evidence="8">
    <location>
        <begin position="277"/>
        <end position="298"/>
    </location>
</feature>
<dbReference type="AlphaFoldDB" id="A0A1I0H094"/>
<dbReference type="InterPro" id="IPR050277">
    <property type="entry name" value="Sodium:Solute_Symporter"/>
</dbReference>
<dbReference type="GO" id="GO:0005886">
    <property type="term" value="C:plasma membrane"/>
    <property type="evidence" value="ECO:0007669"/>
    <property type="project" value="TreeGrafter"/>
</dbReference>
<dbReference type="Gene3D" id="1.20.1730.10">
    <property type="entry name" value="Sodium/glucose cotransporter"/>
    <property type="match status" value="1"/>
</dbReference>
<evidence type="ECO:0000256" key="7">
    <source>
        <dbReference type="RuleBase" id="RU362091"/>
    </source>
</evidence>
<comment type="subcellular location">
    <subcellularLocation>
        <location evidence="1">Membrane</location>
        <topology evidence="1">Multi-pass membrane protein</topology>
    </subcellularLocation>
</comment>
<proteinExistence type="inferred from homology"/>
<dbReference type="STRING" id="426128.SAMN05660297_03443"/>
<feature type="transmembrane region" description="Helical" evidence="8">
    <location>
        <begin position="419"/>
        <end position="437"/>
    </location>
</feature>
<dbReference type="CDD" id="cd11480">
    <property type="entry name" value="SLC5sbd_u4"/>
    <property type="match status" value="1"/>
</dbReference>
<feature type="transmembrane region" description="Helical" evidence="8">
    <location>
        <begin position="443"/>
        <end position="463"/>
    </location>
</feature>
<feature type="transmembrane region" description="Helical" evidence="8">
    <location>
        <begin position="371"/>
        <end position="399"/>
    </location>
</feature>
<comment type="similarity">
    <text evidence="2 7">Belongs to the sodium:solute symporter (SSF) (TC 2.A.21) family.</text>
</comment>
<dbReference type="Proteomes" id="UP000199568">
    <property type="component" value="Unassembled WGS sequence"/>
</dbReference>
<feature type="transmembrane region" description="Helical" evidence="8">
    <location>
        <begin position="475"/>
        <end position="493"/>
    </location>
</feature>
<feature type="transmembrane region" description="Helical" evidence="8">
    <location>
        <begin position="6"/>
        <end position="23"/>
    </location>
</feature>
<feature type="transmembrane region" description="Helical" evidence="8">
    <location>
        <begin position="513"/>
        <end position="533"/>
    </location>
</feature>
<name>A0A1I0H094_9FIRM</name>
<reference evidence="9 10" key="1">
    <citation type="submission" date="2016-10" db="EMBL/GenBank/DDBJ databases">
        <authorList>
            <person name="de Groot N.N."/>
        </authorList>
    </citation>
    <scope>NUCLEOTIDE SEQUENCE [LARGE SCALE GENOMIC DNA]</scope>
    <source>
        <strain evidence="9 10">DSM 18979</strain>
    </source>
</reference>
<feature type="transmembrane region" description="Helical" evidence="8">
    <location>
        <begin position="179"/>
        <end position="198"/>
    </location>
</feature>
<dbReference type="InterPro" id="IPR019899">
    <property type="entry name" value="Na/solute_symporter_VC_2705"/>
</dbReference>
<evidence type="ECO:0000256" key="3">
    <source>
        <dbReference type="ARBA" id="ARBA00022448"/>
    </source>
</evidence>
<evidence type="ECO:0000256" key="2">
    <source>
        <dbReference type="ARBA" id="ARBA00006434"/>
    </source>
</evidence>
<evidence type="ECO:0000256" key="1">
    <source>
        <dbReference type="ARBA" id="ARBA00004141"/>
    </source>
</evidence>
<protein>
    <submittedName>
        <fullName evidence="9">Cation/acetate symporter</fullName>
    </submittedName>
</protein>
<dbReference type="OrthoDB" id="9810181at2"/>
<feature type="transmembrane region" description="Helical" evidence="8">
    <location>
        <begin position="243"/>
        <end position="265"/>
    </location>
</feature>
<keyword evidence="3" id="KW-0813">Transport</keyword>
<keyword evidence="4 8" id="KW-0812">Transmembrane</keyword>
<dbReference type="PROSITE" id="PS50283">
    <property type="entry name" value="NA_SOLUT_SYMP_3"/>
    <property type="match status" value="1"/>
</dbReference>
<feature type="transmembrane region" description="Helical" evidence="8">
    <location>
        <begin position="146"/>
        <end position="167"/>
    </location>
</feature>
<evidence type="ECO:0000256" key="8">
    <source>
        <dbReference type="SAM" id="Phobius"/>
    </source>
</evidence>
<evidence type="ECO:0000313" key="9">
    <source>
        <dbReference type="EMBL" id="SET76972.1"/>
    </source>
</evidence>
<feature type="transmembrane region" description="Helical" evidence="8">
    <location>
        <begin position="75"/>
        <end position="95"/>
    </location>
</feature>
<accession>A0A1I0H094</accession>
<sequence length="557" mass="60393">MSTEFLTLIVVAITFSLYIYIGWRAKAKDTKSFFVAGNDIPAIANGAAIAADWMSAASFISMAGLISFLGYDGTVYLMGWTGGYVLLTLLLAPYLRKFGRFTVPDFIGDRYYSNSARVIAVVATIIVSLTYVAGQMRGVGIVFSRYLQVDITTGIIIGMVIISFFSVVGGMKGITWTQVAQYSILMLAYLIPAVAISLKLTGIPIPQLALTFSDIAERLTGIQSELGFGEYIAPFQNLSKLNVFMVTMALMMGTAGLPHVIIRFYTVKTVRAARWSGVWAIIFIALLYTTAPTVGAFAKYNLIQSLNQQPIQQVREMDWVSKWETTGLLQIEDKNADGLLNISANEDTNELKIDHDIIVLSTPEVAGLRPIIIALVAAGGLAAALSTASGLLIAMSSAISHDLYYRIYKPDATEKERMLVARLVIFITVLIAGWFGINPPGFVGEVVAFAFGIAAASIFPALLMGIFDKRMNREGATAGMINGLVFTIAMILMMQSQQLFGTEKPMLDSFFGINAQGIGVVGMLINFATAFLASRGTPPPPKEIVQLVENIRMPSSD</sequence>
<keyword evidence="6 8" id="KW-0472">Membrane</keyword>
<keyword evidence="5 8" id="KW-1133">Transmembrane helix</keyword>
<dbReference type="InterPro" id="IPR001734">
    <property type="entry name" value="Na/solute_symporter"/>
</dbReference>
<dbReference type="NCBIfam" id="TIGR03648">
    <property type="entry name" value="Na_symport_lg"/>
    <property type="match status" value="1"/>
</dbReference>
<dbReference type="GO" id="GO:0022857">
    <property type="term" value="F:transmembrane transporter activity"/>
    <property type="evidence" value="ECO:0007669"/>
    <property type="project" value="InterPro"/>
</dbReference>
<gene>
    <name evidence="9" type="ORF">SAMN05660297_03443</name>
</gene>
<keyword evidence="10" id="KW-1185">Reference proteome</keyword>
<dbReference type="InterPro" id="IPR038377">
    <property type="entry name" value="Na/Glc_symporter_sf"/>
</dbReference>
<dbReference type="Pfam" id="PF00474">
    <property type="entry name" value="SSF"/>
    <property type="match status" value="2"/>
</dbReference>
<evidence type="ECO:0000256" key="6">
    <source>
        <dbReference type="ARBA" id="ARBA00023136"/>
    </source>
</evidence>
<evidence type="ECO:0000313" key="10">
    <source>
        <dbReference type="Proteomes" id="UP000199568"/>
    </source>
</evidence>
<feature type="transmembrane region" description="Helical" evidence="8">
    <location>
        <begin position="116"/>
        <end position="134"/>
    </location>
</feature>
<dbReference type="EMBL" id="FOHU01000030">
    <property type="protein sequence ID" value="SET76972.1"/>
    <property type="molecule type" value="Genomic_DNA"/>
</dbReference>
<dbReference type="PANTHER" id="PTHR48086">
    <property type="entry name" value="SODIUM/PROLINE SYMPORTER-RELATED"/>
    <property type="match status" value="1"/>
</dbReference>
<dbReference type="RefSeq" id="WP_090446777.1">
    <property type="nucleotide sequence ID" value="NZ_FOHU01000030.1"/>
</dbReference>
<evidence type="ECO:0000256" key="5">
    <source>
        <dbReference type="ARBA" id="ARBA00022989"/>
    </source>
</evidence>